<dbReference type="AlphaFoldDB" id="A0A0C2II10"/>
<sequence>MYLGFQQANIVHCASRFNRKLNMNWIKLRKMCEKVLFIPKIVIESLCTAVLIDQVLFDVSSKIVLKEVFQIIYEIFISNILENYGELTDKTRSVTLVLLVPVYSQSLNFEFMNF</sequence>
<accession>A0A0C2II10</accession>
<keyword evidence="2" id="KW-1185">Reference proteome</keyword>
<reference evidence="1 2" key="1">
    <citation type="journal article" date="2014" name="Genome Biol. Evol.">
        <title>The genome of the myxosporean Thelohanellus kitauei shows adaptations to nutrient acquisition within its fish host.</title>
        <authorList>
            <person name="Yang Y."/>
            <person name="Xiong J."/>
            <person name="Zhou Z."/>
            <person name="Huo F."/>
            <person name="Miao W."/>
            <person name="Ran C."/>
            <person name="Liu Y."/>
            <person name="Zhang J."/>
            <person name="Feng J."/>
            <person name="Wang M."/>
            <person name="Wang M."/>
            <person name="Wang L."/>
            <person name="Yao B."/>
        </authorList>
    </citation>
    <scope>NUCLEOTIDE SEQUENCE [LARGE SCALE GENOMIC DNA]</scope>
    <source>
        <strain evidence="1">Wuqing</strain>
    </source>
</reference>
<gene>
    <name evidence="1" type="ORF">RF11_05960</name>
</gene>
<name>A0A0C2II10_THEKT</name>
<dbReference type="EMBL" id="JWZT01004047">
    <property type="protein sequence ID" value="KII64984.1"/>
    <property type="molecule type" value="Genomic_DNA"/>
</dbReference>
<evidence type="ECO:0000313" key="1">
    <source>
        <dbReference type="EMBL" id="KII64984.1"/>
    </source>
</evidence>
<organism evidence="1 2">
    <name type="scientific">Thelohanellus kitauei</name>
    <name type="common">Myxosporean</name>
    <dbReference type="NCBI Taxonomy" id="669202"/>
    <lineage>
        <taxon>Eukaryota</taxon>
        <taxon>Metazoa</taxon>
        <taxon>Cnidaria</taxon>
        <taxon>Myxozoa</taxon>
        <taxon>Myxosporea</taxon>
        <taxon>Bivalvulida</taxon>
        <taxon>Platysporina</taxon>
        <taxon>Myxobolidae</taxon>
        <taxon>Thelohanellus</taxon>
    </lineage>
</organism>
<protein>
    <submittedName>
        <fullName evidence="1">Uncharacterized protein</fullName>
    </submittedName>
</protein>
<proteinExistence type="predicted"/>
<comment type="caution">
    <text evidence="1">The sequence shown here is derived from an EMBL/GenBank/DDBJ whole genome shotgun (WGS) entry which is preliminary data.</text>
</comment>
<dbReference type="Proteomes" id="UP000031668">
    <property type="component" value="Unassembled WGS sequence"/>
</dbReference>
<evidence type="ECO:0000313" key="2">
    <source>
        <dbReference type="Proteomes" id="UP000031668"/>
    </source>
</evidence>